<dbReference type="Proteomes" id="UP001448207">
    <property type="component" value="Unassembled WGS sequence"/>
</dbReference>
<dbReference type="Gene3D" id="1.20.1250.20">
    <property type="entry name" value="MFS general substrate transporter like domains"/>
    <property type="match status" value="1"/>
</dbReference>
<accession>A0ABR3AQG2</accession>
<dbReference type="PROSITE" id="PS50850">
    <property type="entry name" value="MFS"/>
    <property type="match status" value="1"/>
</dbReference>
<evidence type="ECO:0000256" key="3">
    <source>
        <dbReference type="ARBA" id="ARBA00022448"/>
    </source>
</evidence>
<feature type="transmembrane region" description="Helical" evidence="8">
    <location>
        <begin position="263"/>
        <end position="282"/>
    </location>
</feature>
<evidence type="ECO:0000256" key="8">
    <source>
        <dbReference type="SAM" id="Phobius"/>
    </source>
</evidence>
<feature type="transmembrane region" description="Helical" evidence="8">
    <location>
        <begin position="21"/>
        <end position="40"/>
    </location>
</feature>
<keyword evidence="11" id="KW-1185">Reference proteome</keyword>
<evidence type="ECO:0000313" key="11">
    <source>
        <dbReference type="Proteomes" id="UP001448207"/>
    </source>
</evidence>
<feature type="transmembrane region" description="Helical" evidence="8">
    <location>
        <begin position="100"/>
        <end position="120"/>
    </location>
</feature>
<protein>
    <submittedName>
        <fullName evidence="10">General substrate transporter</fullName>
    </submittedName>
</protein>
<dbReference type="PRINTS" id="PR00171">
    <property type="entry name" value="SUGRTRNSPORT"/>
</dbReference>
<evidence type="ECO:0000256" key="1">
    <source>
        <dbReference type="ARBA" id="ARBA00004141"/>
    </source>
</evidence>
<dbReference type="InterPro" id="IPR005828">
    <property type="entry name" value="MFS_sugar_transport-like"/>
</dbReference>
<feature type="transmembrane region" description="Helical" evidence="8">
    <location>
        <begin position="294"/>
        <end position="313"/>
    </location>
</feature>
<feature type="transmembrane region" description="Helical" evidence="8">
    <location>
        <begin position="225"/>
        <end position="251"/>
    </location>
</feature>
<feature type="transmembrane region" description="Helical" evidence="8">
    <location>
        <begin position="411"/>
        <end position="432"/>
    </location>
</feature>
<feature type="transmembrane region" description="Helical" evidence="8">
    <location>
        <begin position="132"/>
        <end position="154"/>
    </location>
</feature>
<dbReference type="EMBL" id="JBCLYO010000025">
    <property type="protein sequence ID" value="KAL0078437.1"/>
    <property type="molecule type" value="Genomic_DNA"/>
</dbReference>
<name>A0ABR3AQG2_PHYBL</name>
<dbReference type="PANTHER" id="PTHR48022:SF2">
    <property type="entry name" value="PLASTIDIC GLUCOSE TRANSPORTER 4"/>
    <property type="match status" value="1"/>
</dbReference>
<keyword evidence="5 8" id="KW-1133">Transmembrane helix</keyword>
<comment type="subcellular location">
    <subcellularLocation>
        <location evidence="1">Membrane</location>
        <topology evidence="1">Multi-pass membrane protein</topology>
    </subcellularLocation>
</comment>
<dbReference type="InterPro" id="IPR050360">
    <property type="entry name" value="MFS_Sugar_Transporters"/>
</dbReference>
<evidence type="ECO:0000259" key="9">
    <source>
        <dbReference type="PROSITE" id="PS50850"/>
    </source>
</evidence>
<dbReference type="InterPro" id="IPR003663">
    <property type="entry name" value="Sugar/inositol_transpt"/>
</dbReference>
<evidence type="ECO:0000313" key="10">
    <source>
        <dbReference type="EMBL" id="KAL0078437.1"/>
    </source>
</evidence>
<dbReference type="Pfam" id="PF00083">
    <property type="entry name" value="Sugar_tr"/>
    <property type="match status" value="1"/>
</dbReference>
<sequence>MPQFLEDMEFNLMSQADQQRQGSLLISTMMAAAFVGSLAAGPLADIIGRKGLTLLGTTIFVFGDVLQVGADSIAMVYGGRVMTGTSVGYQSEIAPKEMRGRLVSTIQLSIGLGMGLAYWIDYAGLKVQGSMSWRLPFGLQLIPAIIFFVGMLATPESPRYLVQKQQDRRAIEVLALIRGDGKRDHPDVLMEFTEIKQSITYERQHTSGDYWYLFKRGNDNNQRRLLLGMAVQIFQQLTGVNAIMLYAPMLFETTGASGGNATLFANGISGIINCVSAIPPLIIMDRWGRRPTLVMGSIICSMCLIVMSIISGIHGTVEANDSAKPTGSLADESSLTLLALDGRGYTIAFMVTMYVYIFSYGCSWGPAGWAYPTELYSQGKYKALGITSAASWIATFAVIQLSPFILDQVQWKFYTIYAVICAVLALVIYKYLPETMGKSLEEVDLIFTCDFNTYDHAVHHPQTAAEALERLEHMHNKQSHLFNFGTSGISNNLPPNAIRPDNTNNV</sequence>
<comment type="caution">
    <text evidence="10">The sequence shown here is derived from an EMBL/GenBank/DDBJ whole genome shotgun (WGS) entry which is preliminary data.</text>
</comment>
<evidence type="ECO:0000256" key="6">
    <source>
        <dbReference type="ARBA" id="ARBA00023136"/>
    </source>
</evidence>
<dbReference type="PANTHER" id="PTHR48022">
    <property type="entry name" value="PLASTIDIC GLUCOSE TRANSPORTER 4"/>
    <property type="match status" value="1"/>
</dbReference>
<keyword evidence="4 8" id="KW-0812">Transmembrane</keyword>
<feature type="transmembrane region" description="Helical" evidence="8">
    <location>
        <begin position="52"/>
        <end position="79"/>
    </location>
</feature>
<proteinExistence type="inferred from homology"/>
<keyword evidence="6 8" id="KW-0472">Membrane</keyword>
<dbReference type="NCBIfam" id="TIGR00879">
    <property type="entry name" value="SP"/>
    <property type="match status" value="1"/>
</dbReference>
<dbReference type="InterPro" id="IPR005829">
    <property type="entry name" value="Sugar_transporter_CS"/>
</dbReference>
<feature type="domain" description="Major facilitator superfamily (MFS) profile" evidence="9">
    <location>
        <begin position="1"/>
        <end position="436"/>
    </location>
</feature>
<dbReference type="InterPro" id="IPR036259">
    <property type="entry name" value="MFS_trans_sf"/>
</dbReference>
<feature type="transmembrane region" description="Helical" evidence="8">
    <location>
        <begin position="347"/>
        <end position="371"/>
    </location>
</feature>
<evidence type="ECO:0000256" key="4">
    <source>
        <dbReference type="ARBA" id="ARBA00022692"/>
    </source>
</evidence>
<evidence type="ECO:0000256" key="7">
    <source>
        <dbReference type="RuleBase" id="RU003346"/>
    </source>
</evidence>
<reference evidence="10 11" key="1">
    <citation type="submission" date="2024-04" db="EMBL/GenBank/DDBJ databases">
        <title>Symmetric and asymmetric DNA N6-adenine methylation regulates different biological responses in Mucorales.</title>
        <authorList>
            <consortium name="Lawrence Berkeley National Laboratory"/>
            <person name="Lax C."/>
            <person name="Mondo S.J."/>
            <person name="Osorio-Concepcion M."/>
            <person name="Muszewska A."/>
            <person name="Corrochano-Luque M."/>
            <person name="Gutierrez G."/>
            <person name="Riley R."/>
            <person name="Lipzen A."/>
            <person name="Guo J."/>
            <person name="Hundley H."/>
            <person name="Amirebrahimi M."/>
            <person name="Ng V."/>
            <person name="Lorenzo-Gutierrez D."/>
            <person name="Binder U."/>
            <person name="Yang J."/>
            <person name="Song Y."/>
            <person name="Canovas D."/>
            <person name="Navarro E."/>
            <person name="Freitag M."/>
            <person name="Gabaldon T."/>
            <person name="Grigoriev I.V."/>
            <person name="Corrochano L.M."/>
            <person name="Nicolas F.E."/>
            <person name="Garre V."/>
        </authorList>
    </citation>
    <scope>NUCLEOTIDE SEQUENCE [LARGE SCALE GENOMIC DNA]</scope>
    <source>
        <strain evidence="10 11">L51</strain>
    </source>
</reference>
<evidence type="ECO:0000256" key="5">
    <source>
        <dbReference type="ARBA" id="ARBA00022989"/>
    </source>
</evidence>
<gene>
    <name evidence="10" type="ORF">J3Q64DRAFT_1702585</name>
</gene>
<evidence type="ECO:0000256" key="2">
    <source>
        <dbReference type="ARBA" id="ARBA00010992"/>
    </source>
</evidence>
<organism evidence="10 11">
    <name type="scientific">Phycomyces blakesleeanus</name>
    <dbReference type="NCBI Taxonomy" id="4837"/>
    <lineage>
        <taxon>Eukaryota</taxon>
        <taxon>Fungi</taxon>
        <taxon>Fungi incertae sedis</taxon>
        <taxon>Mucoromycota</taxon>
        <taxon>Mucoromycotina</taxon>
        <taxon>Mucoromycetes</taxon>
        <taxon>Mucorales</taxon>
        <taxon>Phycomycetaceae</taxon>
        <taxon>Phycomyces</taxon>
    </lineage>
</organism>
<dbReference type="SUPFAM" id="SSF103473">
    <property type="entry name" value="MFS general substrate transporter"/>
    <property type="match status" value="1"/>
</dbReference>
<dbReference type="InterPro" id="IPR020846">
    <property type="entry name" value="MFS_dom"/>
</dbReference>
<comment type="similarity">
    <text evidence="2 7">Belongs to the major facilitator superfamily. Sugar transporter (TC 2.A.1.1) family.</text>
</comment>
<feature type="transmembrane region" description="Helical" evidence="8">
    <location>
        <begin position="383"/>
        <end position="405"/>
    </location>
</feature>
<keyword evidence="3 7" id="KW-0813">Transport</keyword>
<dbReference type="PROSITE" id="PS00216">
    <property type="entry name" value="SUGAR_TRANSPORT_1"/>
    <property type="match status" value="1"/>
</dbReference>